<dbReference type="EMBL" id="BAAARV010000014">
    <property type="protein sequence ID" value="GAA2334223.1"/>
    <property type="molecule type" value="Genomic_DNA"/>
</dbReference>
<dbReference type="InterPro" id="IPR006439">
    <property type="entry name" value="HAD-SF_hydro_IA"/>
</dbReference>
<dbReference type="SUPFAM" id="SSF56784">
    <property type="entry name" value="HAD-like"/>
    <property type="match status" value="1"/>
</dbReference>
<evidence type="ECO:0000313" key="1">
    <source>
        <dbReference type="EMBL" id="GAA2334223.1"/>
    </source>
</evidence>
<dbReference type="Gene3D" id="3.40.50.1000">
    <property type="entry name" value="HAD superfamily/HAD-like"/>
    <property type="match status" value="1"/>
</dbReference>
<dbReference type="PANTHER" id="PTHR43611">
    <property type="entry name" value="ALPHA-D-GLUCOSE 1-PHOSPHATE PHOSPHATASE"/>
    <property type="match status" value="1"/>
</dbReference>
<dbReference type="InterPro" id="IPR023214">
    <property type="entry name" value="HAD_sf"/>
</dbReference>
<gene>
    <name evidence="1" type="ORF">GCM10010170_013690</name>
</gene>
<dbReference type="NCBIfam" id="TIGR01549">
    <property type="entry name" value="HAD-SF-IA-v1"/>
    <property type="match status" value="1"/>
</dbReference>
<organism evidence="1 2">
    <name type="scientific">Dactylosporangium salmoneum</name>
    <dbReference type="NCBI Taxonomy" id="53361"/>
    <lineage>
        <taxon>Bacteria</taxon>
        <taxon>Bacillati</taxon>
        <taxon>Actinomycetota</taxon>
        <taxon>Actinomycetes</taxon>
        <taxon>Micromonosporales</taxon>
        <taxon>Micromonosporaceae</taxon>
        <taxon>Dactylosporangium</taxon>
    </lineage>
</organism>
<dbReference type="Pfam" id="PF00702">
    <property type="entry name" value="Hydrolase"/>
    <property type="match status" value="1"/>
</dbReference>
<dbReference type="SFLD" id="SFLDS00003">
    <property type="entry name" value="Haloacid_Dehalogenase"/>
    <property type="match status" value="1"/>
</dbReference>
<proteinExistence type="predicted"/>
<sequence length="205" mass="22413">MTQRPTALLIDFDGVLRAFDPSINAKIEQRYGLEPGTVLDTALEWDRLLPAITGRMTRADWLATVAATLADRVGGPERAAELMDEWVVYPGTVDPAVLQFVRDVRAAGHPVGVATNSTVEFREVLESFDLAAEFDVVANSAEIGVHKPAKEYFQAACALLDTPPARCMLIDDTDRMVRGARAAGLTAYRYTPGDDLSYPRRAFGL</sequence>
<evidence type="ECO:0000313" key="2">
    <source>
        <dbReference type="Proteomes" id="UP001501444"/>
    </source>
</evidence>
<protein>
    <submittedName>
        <fullName evidence="1">HAD family phosphatase</fullName>
    </submittedName>
</protein>
<dbReference type="RefSeq" id="WP_344611388.1">
    <property type="nucleotide sequence ID" value="NZ_BAAARV010000014.1"/>
</dbReference>
<comment type="caution">
    <text evidence="1">The sequence shown here is derived from an EMBL/GenBank/DDBJ whole genome shotgun (WGS) entry which is preliminary data.</text>
</comment>
<dbReference type="Proteomes" id="UP001501444">
    <property type="component" value="Unassembled WGS sequence"/>
</dbReference>
<name>A0ABN3FP97_9ACTN</name>
<reference evidence="1 2" key="1">
    <citation type="journal article" date="2019" name="Int. J. Syst. Evol. Microbiol.">
        <title>The Global Catalogue of Microorganisms (GCM) 10K type strain sequencing project: providing services to taxonomists for standard genome sequencing and annotation.</title>
        <authorList>
            <consortium name="The Broad Institute Genomics Platform"/>
            <consortium name="The Broad Institute Genome Sequencing Center for Infectious Disease"/>
            <person name="Wu L."/>
            <person name="Ma J."/>
        </authorList>
    </citation>
    <scope>NUCLEOTIDE SEQUENCE [LARGE SCALE GENOMIC DNA]</scope>
    <source>
        <strain evidence="1 2">JCM 3272</strain>
    </source>
</reference>
<dbReference type="PANTHER" id="PTHR43611:SF3">
    <property type="entry name" value="FLAVIN MONONUCLEOTIDE HYDROLASE 1, CHLOROPLATIC"/>
    <property type="match status" value="1"/>
</dbReference>
<accession>A0ABN3FP97</accession>
<dbReference type="NCBIfam" id="TIGR01509">
    <property type="entry name" value="HAD-SF-IA-v3"/>
    <property type="match status" value="1"/>
</dbReference>
<keyword evidence="2" id="KW-1185">Reference proteome</keyword>
<dbReference type="InterPro" id="IPR036412">
    <property type="entry name" value="HAD-like_sf"/>
</dbReference>
<dbReference type="SFLD" id="SFLDG01129">
    <property type="entry name" value="C1.5:_HAD__Beta-PGM__Phosphata"/>
    <property type="match status" value="1"/>
</dbReference>